<dbReference type="Gene3D" id="1.20.1440.60">
    <property type="entry name" value="23S rRNA-intervening sequence"/>
    <property type="match status" value="1"/>
</dbReference>
<dbReference type="PANTHER" id="PTHR38471:SF2">
    <property type="entry name" value="FOUR HELIX BUNDLE PROTEIN"/>
    <property type="match status" value="1"/>
</dbReference>
<dbReference type="RefSeq" id="WP_173779278.1">
    <property type="nucleotide sequence ID" value="NZ_JABSNO010000011.1"/>
</dbReference>
<name>A0A8J8K952_9FLAO</name>
<proteinExistence type="predicted"/>
<dbReference type="PANTHER" id="PTHR38471">
    <property type="entry name" value="FOUR HELIX BUNDLE PROTEIN"/>
    <property type="match status" value="1"/>
</dbReference>
<protein>
    <submittedName>
        <fullName evidence="1">Four helix bundle protein</fullName>
    </submittedName>
</protein>
<evidence type="ECO:0000313" key="2">
    <source>
        <dbReference type="Proteomes" id="UP000610746"/>
    </source>
</evidence>
<evidence type="ECO:0000313" key="1">
    <source>
        <dbReference type="EMBL" id="NRS92687.1"/>
    </source>
</evidence>
<dbReference type="AlphaFoldDB" id="A0A8J8K952"/>
<dbReference type="Proteomes" id="UP000610746">
    <property type="component" value="Unassembled WGS sequence"/>
</dbReference>
<organism evidence="1 2">
    <name type="scientific">Frigoriflavimonas asaccharolytica</name>
    <dbReference type="NCBI Taxonomy" id="2735899"/>
    <lineage>
        <taxon>Bacteria</taxon>
        <taxon>Pseudomonadati</taxon>
        <taxon>Bacteroidota</taxon>
        <taxon>Flavobacteriia</taxon>
        <taxon>Flavobacteriales</taxon>
        <taxon>Weeksellaceae</taxon>
        <taxon>Frigoriflavimonas</taxon>
    </lineage>
</organism>
<dbReference type="NCBIfam" id="TIGR02436">
    <property type="entry name" value="four helix bundle protein"/>
    <property type="match status" value="1"/>
</dbReference>
<dbReference type="SUPFAM" id="SSF158446">
    <property type="entry name" value="IVS-encoded protein-like"/>
    <property type="match status" value="1"/>
</dbReference>
<dbReference type="InterPro" id="IPR036583">
    <property type="entry name" value="23S_rRNA_IVS_sf"/>
</dbReference>
<dbReference type="InterPro" id="IPR012657">
    <property type="entry name" value="23S_rRNA-intervening_sequence"/>
</dbReference>
<comment type="caution">
    <text evidence="1">The sequence shown here is derived from an EMBL/GenBank/DDBJ whole genome shotgun (WGS) entry which is preliminary data.</text>
</comment>
<sequence length="118" mass="13681">MRNFQNYDVWKLSHLFVLDIYKETSRFPASEKFGIISQMQRAAYSIPSNFSEGCGRGSDADFNRFVQIALGSAHEIEYFLILSKDLEYLEAEKSEKLQIDINLIKMKLFNLSKKLIST</sequence>
<reference evidence="1" key="1">
    <citation type="submission" date="2020-05" db="EMBL/GenBank/DDBJ databases">
        <title>Genomic Encyclopedia of Type Strains, Phase IV (KMG-V): Genome sequencing to study the core and pangenomes of soil and plant-associated prokaryotes.</title>
        <authorList>
            <person name="Whitman W."/>
        </authorList>
    </citation>
    <scope>NUCLEOTIDE SEQUENCE</scope>
    <source>
        <strain evidence="1">16F</strain>
    </source>
</reference>
<dbReference type="Pfam" id="PF05635">
    <property type="entry name" value="23S_rRNA_IVP"/>
    <property type="match status" value="1"/>
</dbReference>
<dbReference type="EMBL" id="JABSNO010000011">
    <property type="protein sequence ID" value="NRS92687.1"/>
    <property type="molecule type" value="Genomic_DNA"/>
</dbReference>
<keyword evidence="2" id="KW-1185">Reference proteome</keyword>
<gene>
    <name evidence="1" type="ORF">HNQ03_001765</name>
</gene>
<accession>A0A8J8K952</accession>
<dbReference type="CDD" id="cd16377">
    <property type="entry name" value="23S_rRNA_IVP_like"/>
    <property type="match status" value="1"/>
</dbReference>